<evidence type="ECO:0000313" key="2">
    <source>
        <dbReference type="EMBL" id="KAG5628892.1"/>
    </source>
</evidence>
<reference evidence="2 3" key="1">
    <citation type="submission" date="2020-09" db="EMBL/GenBank/DDBJ databases">
        <title>De no assembly of potato wild relative species, Solanum commersonii.</title>
        <authorList>
            <person name="Cho K."/>
        </authorList>
    </citation>
    <scope>NUCLEOTIDE SEQUENCE [LARGE SCALE GENOMIC DNA]</scope>
    <source>
        <strain evidence="2">LZ3.2</strain>
        <tissue evidence="2">Leaf</tissue>
    </source>
</reference>
<feature type="region of interest" description="Disordered" evidence="1">
    <location>
        <begin position="48"/>
        <end position="79"/>
    </location>
</feature>
<dbReference type="Proteomes" id="UP000824120">
    <property type="component" value="Chromosome 1"/>
</dbReference>
<keyword evidence="3" id="KW-1185">Reference proteome</keyword>
<evidence type="ECO:0000256" key="1">
    <source>
        <dbReference type="SAM" id="MobiDB-lite"/>
    </source>
</evidence>
<organism evidence="2 3">
    <name type="scientific">Solanum commersonii</name>
    <name type="common">Commerson's wild potato</name>
    <name type="synonym">Commerson's nightshade</name>
    <dbReference type="NCBI Taxonomy" id="4109"/>
    <lineage>
        <taxon>Eukaryota</taxon>
        <taxon>Viridiplantae</taxon>
        <taxon>Streptophyta</taxon>
        <taxon>Embryophyta</taxon>
        <taxon>Tracheophyta</taxon>
        <taxon>Spermatophyta</taxon>
        <taxon>Magnoliopsida</taxon>
        <taxon>eudicotyledons</taxon>
        <taxon>Gunneridae</taxon>
        <taxon>Pentapetalae</taxon>
        <taxon>asterids</taxon>
        <taxon>lamiids</taxon>
        <taxon>Solanales</taxon>
        <taxon>Solanaceae</taxon>
        <taxon>Solanoideae</taxon>
        <taxon>Solaneae</taxon>
        <taxon>Solanum</taxon>
    </lineage>
</organism>
<gene>
    <name evidence="2" type="ORF">H5410_000609</name>
</gene>
<sequence length="119" mass="14082">MKENKGSNFKLSIKEGKDANYLADNSMNGLNIIDLTITKVYHQINPNSKAEYHSNNNNNKNRKEKIETETELKTKERVSPEKSPELRQCWLMEDDEKLRQFWFVWVSNFCPFYLPILPI</sequence>
<accession>A0A9J6AWP8</accession>
<dbReference type="EMBL" id="JACXVP010000001">
    <property type="protein sequence ID" value="KAG5628892.1"/>
    <property type="molecule type" value="Genomic_DNA"/>
</dbReference>
<protein>
    <submittedName>
        <fullName evidence="2">Uncharacterized protein</fullName>
    </submittedName>
</protein>
<feature type="compositionally biased region" description="Basic and acidic residues" evidence="1">
    <location>
        <begin position="64"/>
        <end position="79"/>
    </location>
</feature>
<dbReference type="AlphaFoldDB" id="A0A9J6AWP8"/>
<comment type="caution">
    <text evidence="2">The sequence shown here is derived from an EMBL/GenBank/DDBJ whole genome shotgun (WGS) entry which is preliminary data.</text>
</comment>
<proteinExistence type="predicted"/>
<evidence type="ECO:0000313" key="3">
    <source>
        <dbReference type="Proteomes" id="UP000824120"/>
    </source>
</evidence>
<name>A0A9J6AWP8_SOLCO</name>